<protein>
    <submittedName>
        <fullName evidence="3">ABC transporter substrate-binding protein</fullName>
    </submittedName>
</protein>
<dbReference type="Proteomes" id="UP001064087">
    <property type="component" value="Plasmid unnamed2"/>
</dbReference>
<feature type="signal peptide" evidence="1">
    <location>
        <begin position="1"/>
        <end position="24"/>
    </location>
</feature>
<feature type="domain" description="ABC-type glycine betaine transport system substrate-binding" evidence="2">
    <location>
        <begin position="30"/>
        <end position="305"/>
    </location>
</feature>
<dbReference type="Pfam" id="PF04069">
    <property type="entry name" value="OpuAC"/>
    <property type="match status" value="1"/>
</dbReference>
<organism evidence="3 4">
    <name type="scientific">Roseovarius pelagicus</name>
    <dbReference type="NCBI Taxonomy" id="2980108"/>
    <lineage>
        <taxon>Bacteria</taxon>
        <taxon>Pseudomonadati</taxon>
        <taxon>Pseudomonadota</taxon>
        <taxon>Alphaproteobacteria</taxon>
        <taxon>Rhodobacterales</taxon>
        <taxon>Roseobacteraceae</taxon>
        <taxon>Roseovarius</taxon>
    </lineage>
</organism>
<reference evidence="3" key="1">
    <citation type="submission" date="2022-10" db="EMBL/GenBank/DDBJ databases">
        <title>Roseovarius pelagicus sp. nov., isolated from Arctic seawater.</title>
        <authorList>
            <person name="Hong Y.W."/>
            <person name="Hwang C.Y."/>
        </authorList>
    </citation>
    <scope>NUCLEOTIDE SEQUENCE</scope>
    <source>
        <strain evidence="3">HL-MP18</strain>
        <plasmid evidence="3">unnamed2</plasmid>
    </source>
</reference>
<evidence type="ECO:0000259" key="2">
    <source>
        <dbReference type="Pfam" id="PF04069"/>
    </source>
</evidence>
<geneLocation type="plasmid" evidence="3 4">
    <name>unnamed2</name>
</geneLocation>
<sequence length="319" mass="35289">MKKTLNKVAYATIGMILGASAALAEPESKDPIKLTINEWTGQVLTTHIAGELLDKMGYNVEYVTAGYFPQMTALQDNTVTAALEIWTTNIADAYEKAIGSGNVKDIGSLGLQPIETWFYPAFVEELCPGLPDWEALKSCPQTFATAETIPQGRLVDYPADWGTSNRDRLTGLELPFTSIPAGSEGALVAEIKTAFARKTPLLVMFFSPHWLFSTYDMRPVKLPPYTEGCNEDPKVGVNPNATFDCDFVRGDVRKVAWAGMEEKWPNAYALLEALEISNEQQIELINMVDQKGQSIDEAVAYWLKNNESSWSSWLDAAQQ</sequence>
<proteinExistence type="predicted"/>
<evidence type="ECO:0000313" key="3">
    <source>
        <dbReference type="EMBL" id="UXX81506.1"/>
    </source>
</evidence>
<gene>
    <name evidence="3" type="ORF">N7U68_00115</name>
</gene>
<evidence type="ECO:0000256" key="1">
    <source>
        <dbReference type="SAM" id="SignalP"/>
    </source>
</evidence>
<dbReference type="InterPro" id="IPR007210">
    <property type="entry name" value="ABC_Gly_betaine_transp_sub-bd"/>
</dbReference>
<name>A0ABY6D5T2_9RHOB</name>
<evidence type="ECO:0000313" key="4">
    <source>
        <dbReference type="Proteomes" id="UP001064087"/>
    </source>
</evidence>
<dbReference type="RefSeq" id="WP_263046703.1">
    <property type="nucleotide sequence ID" value="NZ_CP106737.1"/>
</dbReference>
<keyword evidence="4" id="KW-1185">Reference proteome</keyword>
<keyword evidence="3" id="KW-0614">Plasmid</keyword>
<dbReference type="SUPFAM" id="SSF53850">
    <property type="entry name" value="Periplasmic binding protein-like II"/>
    <property type="match status" value="1"/>
</dbReference>
<feature type="chain" id="PRO_5045700855" evidence="1">
    <location>
        <begin position="25"/>
        <end position="319"/>
    </location>
</feature>
<dbReference type="Gene3D" id="3.40.190.10">
    <property type="entry name" value="Periplasmic binding protein-like II"/>
    <property type="match status" value="1"/>
</dbReference>
<dbReference type="CDD" id="cd13643">
    <property type="entry name" value="PBP2_BCP_2"/>
    <property type="match status" value="1"/>
</dbReference>
<keyword evidence="1" id="KW-0732">Signal</keyword>
<dbReference type="Gene3D" id="3.40.190.100">
    <property type="entry name" value="Glycine betaine-binding periplasmic protein, domain 2"/>
    <property type="match status" value="1"/>
</dbReference>
<dbReference type="EMBL" id="CP106737">
    <property type="protein sequence ID" value="UXX81506.1"/>
    <property type="molecule type" value="Genomic_DNA"/>
</dbReference>
<accession>A0ABY6D5T2</accession>